<sequence length="83" mass="9779">MEQLYDTTKKLIEKYDKTERSVKDKEGQLTTKIQGQRNRWVKYFEKLLNRSVPLNPPYTEAALTDPPIDATLPKIKEIRMGIR</sequence>
<dbReference type="EMBL" id="UZAI01016874">
    <property type="protein sequence ID" value="VDP17468.1"/>
    <property type="molecule type" value="Genomic_DNA"/>
</dbReference>
<name>A0A183MGC3_9TREM</name>
<dbReference type="Proteomes" id="UP000277204">
    <property type="component" value="Unassembled WGS sequence"/>
</dbReference>
<evidence type="ECO:0000313" key="2">
    <source>
        <dbReference type="Proteomes" id="UP000277204"/>
    </source>
</evidence>
<gene>
    <name evidence="1" type="ORF">SMRZ_LOCUS15098</name>
</gene>
<accession>A0A183MGC3</accession>
<dbReference type="AlphaFoldDB" id="A0A183MGC3"/>
<evidence type="ECO:0000313" key="1">
    <source>
        <dbReference type="EMBL" id="VDP17468.1"/>
    </source>
</evidence>
<proteinExistence type="predicted"/>
<keyword evidence="2" id="KW-1185">Reference proteome</keyword>
<protein>
    <submittedName>
        <fullName evidence="1">Uncharacterized protein</fullName>
    </submittedName>
</protein>
<organism evidence="1 2">
    <name type="scientific">Schistosoma margrebowiei</name>
    <dbReference type="NCBI Taxonomy" id="48269"/>
    <lineage>
        <taxon>Eukaryota</taxon>
        <taxon>Metazoa</taxon>
        <taxon>Spiralia</taxon>
        <taxon>Lophotrochozoa</taxon>
        <taxon>Platyhelminthes</taxon>
        <taxon>Trematoda</taxon>
        <taxon>Digenea</taxon>
        <taxon>Strigeidida</taxon>
        <taxon>Schistosomatoidea</taxon>
        <taxon>Schistosomatidae</taxon>
        <taxon>Schistosoma</taxon>
    </lineage>
</organism>
<reference evidence="1 2" key="1">
    <citation type="submission" date="2018-11" db="EMBL/GenBank/DDBJ databases">
        <authorList>
            <consortium name="Pathogen Informatics"/>
        </authorList>
    </citation>
    <scope>NUCLEOTIDE SEQUENCE [LARGE SCALE GENOMIC DNA]</scope>
    <source>
        <strain evidence="1 2">Zambia</strain>
    </source>
</reference>